<evidence type="ECO:0000313" key="1">
    <source>
        <dbReference type="EMBL" id="GAF98001.1"/>
    </source>
</evidence>
<accession>X0UFD6</accession>
<sequence length="230" mass="25217">MQRIGRIDRLGAVPDVVALHYFVPADTLDRLLGLISRLQRKVSTINASLGIDQPVLAMPTHTDVTIDQIRTLARDPAGYDKVESEIEGPLDPEEQAYLDFIEFAGSDAQSMPTGVAASVVTDKEAPGWRAVAYWHLNSGDQARGLWLVCDLDTGCVTEDQTTAMGMLRRARAHRSTKKENSSTLQAARRACERYARSVQSRLEATQIAGDALSPGLPQCRIAAWLSQSLR</sequence>
<dbReference type="EMBL" id="BARS01012203">
    <property type="protein sequence ID" value="GAF98001.1"/>
    <property type="molecule type" value="Genomic_DNA"/>
</dbReference>
<reference evidence="1" key="1">
    <citation type="journal article" date="2014" name="Front. Microbiol.">
        <title>High frequency of phylogenetically diverse reductive dehalogenase-homologous genes in deep subseafloor sedimentary metagenomes.</title>
        <authorList>
            <person name="Kawai M."/>
            <person name="Futagami T."/>
            <person name="Toyoda A."/>
            <person name="Takaki Y."/>
            <person name="Nishi S."/>
            <person name="Hori S."/>
            <person name="Arai W."/>
            <person name="Tsubouchi T."/>
            <person name="Morono Y."/>
            <person name="Uchiyama I."/>
            <person name="Ito T."/>
            <person name="Fujiyama A."/>
            <person name="Inagaki F."/>
            <person name="Takami H."/>
        </authorList>
    </citation>
    <scope>NUCLEOTIDE SEQUENCE</scope>
    <source>
        <strain evidence="1">Expedition CK06-06</strain>
    </source>
</reference>
<gene>
    <name evidence="1" type="ORF">S01H1_21856</name>
</gene>
<comment type="caution">
    <text evidence="1">The sequence shown here is derived from an EMBL/GenBank/DDBJ whole genome shotgun (WGS) entry which is preliminary data.</text>
</comment>
<dbReference type="AlphaFoldDB" id="X0UFD6"/>
<proteinExistence type="predicted"/>
<protein>
    <recommendedName>
        <fullName evidence="2">Helicase C-terminal domain-containing protein</fullName>
    </recommendedName>
</protein>
<evidence type="ECO:0008006" key="2">
    <source>
        <dbReference type="Google" id="ProtNLM"/>
    </source>
</evidence>
<name>X0UFD6_9ZZZZ</name>
<organism evidence="1">
    <name type="scientific">marine sediment metagenome</name>
    <dbReference type="NCBI Taxonomy" id="412755"/>
    <lineage>
        <taxon>unclassified sequences</taxon>
        <taxon>metagenomes</taxon>
        <taxon>ecological metagenomes</taxon>
    </lineage>
</organism>
<feature type="non-terminal residue" evidence="1">
    <location>
        <position position="230"/>
    </location>
</feature>